<keyword evidence="4 6" id="KW-0092">Biotin</keyword>
<accession>A0A4R1HG67</accession>
<dbReference type="EC" id="6.3.4.15" evidence="6"/>
<dbReference type="InterPro" id="IPR013196">
    <property type="entry name" value="HTH_11"/>
</dbReference>
<gene>
    <name evidence="6" type="primary">birA</name>
    <name evidence="8" type="ORF">DFR30_2555</name>
</gene>
<dbReference type="GO" id="GO:0005737">
    <property type="term" value="C:cytoplasm"/>
    <property type="evidence" value="ECO:0007669"/>
    <property type="project" value="TreeGrafter"/>
</dbReference>
<proteinExistence type="inferred from homology"/>
<evidence type="ECO:0000256" key="4">
    <source>
        <dbReference type="ARBA" id="ARBA00023267"/>
    </source>
</evidence>
<keyword evidence="3 6" id="KW-0067">ATP-binding</keyword>
<comment type="catalytic activity">
    <reaction evidence="5 6">
        <text>biotin + L-lysyl-[protein] + ATP = N(6)-biotinyl-L-lysyl-[protein] + AMP + diphosphate + H(+)</text>
        <dbReference type="Rhea" id="RHEA:11756"/>
        <dbReference type="Rhea" id="RHEA-COMP:9752"/>
        <dbReference type="Rhea" id="RHEA-COMP:10505"/>
        <dbReference type="ChEBI" id="CHEBI:15378"/>
        <dbReference type="ChEBI" id="CHEBI:29969"/>
        <dbReference type="ChEBI" id="CHEBI:30616"/>
        <dbReference type="ChEBI" id="CHEBI:33019"/>
        <dbReference type="ChEBI" id="CHEBI:57586"/>
        <dbReference type="ChEBI" id="CHEBI:83144"/>
        <dbReference type="ChEBI" id="CHEBI:456215"/>
        <dbReference type="EC" id="6.3.4.15"/>
    </reaction>
</comment>
<evidence type="ECO:0000313" key="9">
    <source>
        <dbReference type="Proteomes" id="UP000295707"/>
    </source>
</evidence>
<dbReference type="InterPro" id="IPR045864">
    <property type="entry name" value="aa-tRNA-synth_II/BPL/LPL"/>
</dbReference>
<dbReference type="Gene3D" id="2.30.30.100">
    <property type="match status" value="1"/>
</dbReference>
<dbReference type="InterPro" id="IPR008988">
    <property type="entry name" value="Transcriptional_repressor_C"/>
</dbReference>
<dbReference type="RefSeq" id="WP_132973749.1">
    <property type="nucleotide sequence ID" value="NZ_SMFX01000001.1"/>
</dbReference>
<dbReference type="InterPro" id="IPR004143">
    <property type="entry name" value="BPL_LPL_catalytic"/>
</dbReference>
<dbReference type="NCBIfam" id="NF008847">
    <property type="entry name" value="PRK11886.1-2"/>
    <property type="match status" value="1"/>
</dbReference>
<feature type="binding site" evidence="6">
    <location>
        <begin position="121"/>
        <end position="123"/>
    </location>
    <ligand>
        <name>biotin</name>
        <dbReference type="ChEBI" id="CHEBI:57586"/>
    </ligand>
</feature>
<evidence type="ECO:0000313" key="8">
    <source>
        <dbReference type="EMBL" id="TCK19250.1"/>
    </source>
</evidence>
<protein>
    <recommendedName>
        <fullName evidence="6">Bifunctional ligase/repressor BirA</fullName>
    </recommendedName>
    <alternativeName>
        <fullName evidence="6">Biotin operon repressor</fullName>
    </alternativeName>
    <alternativeName>
        <fullName evidence="6">Biotin--[acetyl-CoA-carboxylase] ligase</fullName>
        <ecNumber evidence="6">6.3.4.15</ecNumber>
    </alternativeName>
    <alternativeName>
        <fullName evidence="6">Biotin--protein ligase</fullName>
    </alternativeName>
    <alternativeName>
        <fullName evidence="6">Biotin-[acetyl-CoA carboxylase] synthetase</fullName>
    </alternativeName>
</protein>
<dbReference type="EMBL" id="SMFX01000001">
    <property type="protein sequence ID" value="TCK19250.1"/>
    <property type="molecule type" value="Genomic_DNA"/>
</dbReference>
<comment type="caution">
    <text evidence="6">Lacks conserved residue(s) required for the propagation of feature annotation.</text>
</comment>
<dbReference type="GO" id="GO:0006355">
    <property type="term" value="P:regulation of DNA-templated transcription"/>
    <property type="evidence" value="ECO:0007669"/>
    <property type="project" value="UniProtKB-UniRule"/>
</dbReference>
<dbReference type="Pfam" id="PF02237">
    <property type="entry name" value="BPL_C"/>
    <property type="match status" value="1"/>
</dbReference>
<evidence type="ECO:0000256" key="6">
    <source>
        <dbReference type="HAMAP-Rule" id="MF_00978"/>
    </source>
</evidence>
<evidence type="ECO:0000256" key="3">
    <source>
        <dbReference type="ARBA" id="ARBA00022840"/>
    </source>
</evidence>
<comment type="similarity">
    <text evidence="6">Belongs to the biotin--protein ligase family.</text>
</comment>
<organism evidence="8 9">
    <name type="scientific">Thiogranum longum</name>
    <dbReference type="NCBI Taxonomy" id="1537524"/>
    <lineage>
        <taxon>Bacteria</taxon>
        <taxon>Pseudomonadati</taxon>
        <taxon>Pseudomonadota</taxon>
        <taxon>Gammaproteobacteria</taxon>
        <taxon>Chromatiales</taxon>
        <taxon>Ectothiorhodospiraceae</taxon>
        <taxon>Thiogranum</taxon>
    </lineage>
</organism>
<name>A0A4R1HG67_9GAMM</name>
<evidence type="ECO:0000259" key="7">
    <source>
        <dbReference type="PROSITE" id="PS51733"/>
    </source>
</evidence>
<dbReference type="Pfam" id="PF03099">
    <property type="entry name" value="BPL_LplA_LipB"/>
    <property type="match status" value="1"/>
</dbReference>
<dbReference type="InterPro" id="IPR036388">
    <property type="entry name" value="WH-like_DNA-bd_sf"/>
</dbReference>
<dbReference type="InterPro" id="IPR030855">
    <property type="entry name" value="Bifunct_BirA"/>
</dbReference>
<dbReference type="HAMAP" id="MF_00978">
    <property type="entry name" value="Bifunct_BirA"/>
    <property type="match status" value="1"/>
</dbReference>
<evidence type="ECO:0000256" key="5">
    <source>
        <dbReference type="ARBA" id="ARBA00047846"/>
    </source>
</evidence>
<comment type="function">
    <text evidence="6">Acts both as a biotin--[acetyl-CoA-carboxylase] ligase and a biotin-operon repressor. In the presence of ATP, BirA activates biotin to form the BirA-biotinyl-5'-adenylate (BirA-bio-5'-AMP or holoBirA) complex. HoloBirA can either transfer the biotinyl moiety to the biotin carboxyl carrier protein (BCCP) subunit of acetyl-CoA carboxylase, or bind to the biotin operator site and inhibit transcription of the operon.</text>
</comment>
<comment type="caution">
    <text evidence="8">The sequence shown here is derived from an EMBL/GenBank/DDBJ whole genome shotgun (WGS) entry which is preliminary data.</text>
</comment>
<dbReference type="SUPFAM" id="SSF46785">
    <property type="entry name" value="Winged helix' DNA-binding domain"/>
    <property type="match status" value="1"/>
</dbReference>
<keyword evidence="6" id="KW-0678">Repressor</keyword>
<dbReference type="Proteomes" id="UP000295707">
    <property type="component" value="Unassembled WGS sequence"/>
</dbReference>
<feature type="binding site" evidence="6">
    <location>
        <position position="117"/>
    </location>
    <ligand>
        <name>biotin</name>
        <dbReference type="ChEBI" id="CHEBI:57586"/>
    </ligand>
</feature>
<dbReference type="Gene3D" id="3.30.930.10">
    <property type="entry name" value="Bira Bifunctional Protein, Domain 2"/>
    <property type="match status" value="1"/>
</dbReference>
<dbReference type="SUPFAM" id="SSF50037">
    <property type="entry name" value="C-terminal domain of transcriptional repressors"/>
    <property type="match status" value="1"/>
</dbReference>
<feature type="binding site" evidence="6">
    <location>
        <position position="188"/>
    </location>
    <ligand>
        <name>biotin</name>
        <dbReference type="ChEBI" id="CHEBI:57586"/>
    </ligand>
</feature>
<dbReference type="InterPro" id="IPR003142">
    <property type="entry name" value="BPL_C"/>
</dbReference>
<reference evidence="8 9" key="1">
    <citation type="submission" date="2019-03" db="EMBL/GenBank/DDBJ databases">
        <title>Genomic Encyclopedia of Type Strains, Phase IV (KMG-IV): sequencing the most valuable type-strain genomes for metagenomic binning, comparative biology and taxonomic classification.</title>
        <authorList>
            <person name="Goeker M."/>
        </authorList>
    </citation>
    <scope>NUCLEOTIDE SEQUENCE [LARGE SCALE GENOMIC DNA]</scope>
    <source>
        <strain evidence="8 9">DSM 19610</strain>
    </source>
</reference>
<keyword evidence="6" id="KW-0238">DNA-binding</keyword>
<keyword evidence="2 6" id="KW-0547">Nucleotide-binding</keyword>
<dbReference type="Gene3D" id="1.10.10.10">
    <property type="entry name" value="Winged helix-like DNA-binding domain superfamily/Winged helix DNA-binding domain"/>
    <property type="match status" value="1"/>
</dbReference>
<dbReference type="InterPro" id="IPR004408">
    <property type="entry name" value="Biotin_CoA_COase_ligase"/>
</dbReference>
<evidence type="ECO:0000256" key="1">
    <source>
        <dbReference type="ARBA" id="ARBA00022598"/>
    </source>
</evidence>
<dbReference type="PANTHER" id="PTHR12835">
    <property type="entry name" value="BIOTIN PROTEIN LIGASE"/>
    <property type="match status" value="1"/>
</dbReference>
<dbReference type="CDD" id="cd16442">
    <property type="entry name" value="BPL"/>
    <property type="match status" value="1"/>
</dbReference>
<dbReference type="NCBIfam" id="TIGR00121">
    <property type="entry name" value="birA_ligase"/>
    <property type="match status" value="1"/>
</dbReference>
<keyword evidence="1 6" id="KW-0436">Ligase</keyword>
<sequence>MSIRYRLPGLLADGRFHSGEELAKALGVSRAAIWKQLRKFDELGLEIHAVRGRGYRLAVPFEPLEVSVIQQHLSTSLSQRIEHLEVQREVDSTSDVLKRMPPPVAPQGINVCLAEWQSAGRGRRGRRWISPYGTNLYLSLACMLEDGVLQSGGLSLAVAVAVRRTLQKLGIDGLGLKWPNDIYLNGNKLAGILLDLSGESGGNYQVIIGIGINLRMPEGAGAEIDQPWSDLRHNKLQLQRNRLAGKLLDDLVKVIEIFSRQGLEAFAEEWQRYDIAAGLPVDLQTGQQESIRGVARGVDPHGALLIEQDGRIQTFHAGEISVRLAG</sequence>
<keyword evidence="9" id="KW-1185">Reference proteome</keyword>
<keyword evidence="6" id="KW-0804">Transcription</keyword>
<evidence type="ECO:0000256" key="2">
    <source>
        <dbReference type="ARBA" id="ARBA00022741"/>
    </source>
</evidence>
<dbReference type="Pfam" id="PF08279">
    <property type="entry name" value="HTH_11"/>
    <property type="match status" value="1"/>
</dbReference>
<dbReference type="AlphaFoldDB" id="A0A4R1HG67"/>
<dbReference type="PROSITE" id="PS51733">
    <property type="entry name" value="BPL_LPL_CATALYTIC"/>
    <property type="match status" value="1"/>
</dbReference>
<dbReference type="GO" id="GO:0003677">
    <property type="term" value="F:DNA binding"/>
    <property type="evidence" value="ECO:0007669"/>
    <property type="project" value="UniProtKB-UniRule"/>
</dbReference>
<feature type="DNA-binding region" description="H-T-H motif" evidence="6">
    <location>
        <begin position="19"/>
        <end position="38"/>
    </location>
</feature>
<dbReference type="SUPFAM" id="SSF55681">
    <property type="entry name" value="Class II aaRS and biotin synthetases"/>
    <property type="match status" value="1"/>
</dbReference>
<dbReference type="GO" id="GO:0005524">
    <property type="term" value="F:ATP binding"/>
    <property type="evidence" value="ECO:0007669"/>
    <property type="project" value="UniProtKB-UniRule"/>
</dbReference>
<dbReference type="InterPro" id="IPR036390">
    <property type="entry name" value="WH_DNA-bd_sf"/>
</dbReference>
<dbReference type="GO" id="GO:0004077">
    <property type="term" value="F:biotin--[biotin carboxyl-carrier protein] ligase activity"/>
    <property type="evidence" value="ECO:0007669"/>
    <property type="project" value="UniProtKB-UniRule"/>
</dbReference>
<keyword evidence="6" id="KW-0805">Transcription regulation</keyword>
<feature type="domain" description="BPL/LPL catalytic" evidence="7">
    <location>
        <begin position="79"/>
        <end position="259"/>
    </location>
</feature>
<dbReference type="PANTHER" id="PTHR12835:SF5">
    <property type="entry name" value="BIOTIN--PROTEIN LIGASE"/>
    <property type="match status" value="1"/>
</dbReference>
<dbReference type="OrthoDB" id="9807064at2"/>